<dbReference type="InterPro" id="IPR036692">
    <property type="entry name" value="Shew3726-like_sf"/>
</dbReference>
<dbReference type="Proteomes" id="UP000183487">
    <property type="component" value="Unassembled WGS sequence"/>
</dbReference>
<evidence type="ECO:0000313" key="2">
    <source>
        <dbReference type="Proteomes" id="UP000183487"/>
    </source>
</evidence>
<dbReference type="EMBL" id="FNKP01000004">
    <property type="protein sequence ID" value="SDR55537.1"/>
    <property type="molecule type" value="Genomic_DNA"/>
</dbReference>
<organism evidence="1 2">
    <name type="scientific">Paraburkholderia fungorum</name>
    <dbReference type="NCBI Taxonomy" id="134537"/>
    <lineage>
        <taxon>Bacteria</taxon>
        <taxon>Pseudomonadati</taxon>
        <taxon>Pseudomonadota</taxon>
        <taxon>Betaproteobacteria</taxon>
        <taxon>Burkholderiales</taxon>
        <taxon>Burkholderiaceae</taxon>
        <taxon>Paraburkholderia</taxon>
    </lineage>
</organism>
<proteinExistence type="predicted"/>
<dbReference type="Gene3D" id="3.30.160.140">
    <property type="entry name" value="Shew3726-like"/>
    <property type="match status" value="1"/>
</dbReference>
<name>A0A1H1K0S3_9BURK</name>
<sequence length="73" mass="8048">MTFTLIVQGRDIACAVTRDALERHLLNQREADDAALVSAFERGRRQILDAAERKNQAVESARILLTAGDLGEP</sequence>
<evidence type="ECO:0000313" key="1">
    <source>
        <dbReference type="EMBL" id="SDR55537.1"/>
    </source>
</evidence>
<dbReference type="InterPro" id="IPR009962">
    <property type="entry name" value="DUF1488"/>
</dbReference>
<dbReference type="SUPFAM" id="SSF160272">
    <property type="entry name" value="Shew3726-like"/>
    <property type="match status" value="1"/>
</dbReference>
<evidence type="ECO:0008006" key="3">
    <source>
        <dbReference type="Google" id="ProtNLM"/>
    </source>
</evidence>
<dbReference type="AlphaFoldDB" id="A0A1H1K0S3"/>
<keyword evidence="2" id="KW-1185">Reference proteome</keyword>
<reference evidence="2" key="1">
    <citation type="submission" date="2016-10" db="EMBL/GenBank/DDBJ databases">
        <authorList>
            <person name="Varghese N."/>
            <person name="Submissions S."/>
        </authorList>
    </citation>
    <scope>NUCLEOTIDE SEQUENCE [LARGE SCALE GENOMIC DNA]</scope>
    <source>
        <strain evidence="2">GAS106B</strain>
    </source>
</reference>
<gene>
    <name evidence="1" type="ORF">SAMN05443245_7717</name>
</gene>
<accession>A0A1H1K0S3</accession>
<dbReference type="Pfam" id="PF07369">
    <property type="entry name" value="DUF1488"/>
    <property type="match status" value="1"/>
</dbReference>
<protein>
    <recommendedName>
        <fullName evidence="3">DUF1488 domain-containing protein</fullName>
    </recommendedName>
</protein>